<dbReference type="InterPro" id="IPR011993">
    <property type="entry name" value="PH-like_dom_sf"/>
</dbReference>
<dbReference type="PROSITE" id="PS00018">
    <property type="entry name" value="EF_HAND_1"/>
    <property type="match status" value="1"/>
</dbReference>
<evidence type="ECO:0000259" key="13">
    <source>
        <dbReference type="PROSITE" id="PS50222"/>
    </source>
</evidence>
<dbReference type="SUPFAM" id="SSF51695">
    <property type="entry name" value="PLC-like phosphodiesterases"/>
    <property type="match status" value="1"/>
</dbReference>
<evidence type="ECO:0000256" key="9">
    <source>
        <dbReference type="SAM" id="MobiDB-lite"/>
    </source>
</evidence>
<keyword evidence="8" id="KW-0378">Hydrolase</keyword>
<dbReference type="Proteomes" id="UP000663844">
    <property type="component" value="Unassembled WGS sequence"/>
</dbReference>
<evidence type="ECO:0000313" key="16">
    <source>
        <dbReference type="Proteomes" id="UP000663845"/>
    </source>
</evidence>
<evidence type="ECO:0000256" key="8">
    <source>
        <dbReference type="RuleBase" id="RU361133"/>
    </source>
</evidence>
<dbReference type="PROSITE" id="PS50222">
    <property type="entry name" value="EF_HAND_2"/>
    <property type="match status" value="1"/>
</dbReference>
<feature type="compositionally biased region" description="Basic residues" evidence="9">
    <location>
        <begin position="255"/>
        <end position="281"/>
    </location>
</feature>
<organism evidence="14 16">
    <name type="scientific">Adineta steineri</name>
    <dbReference type="NCBI Taxonomy" id="433720"/>
    <lineage>
        <taxon>Eukaryota</taxon>
        <taxon>Metazoa</taxon>
        <taxon>Spiralia</taxon>
        <taxon>Gnathifera</taxon>
        <taxon>Rotifera</taxon>
        <taxon>Eurotatoria</taxon>
        <taxon>Bdelloidea</taxon>
        <taxon>Adinetida</taxon>
        <taxon>Adinetidae</taxon>
        <taxon>Adineta</taxon>
    </lineage>
</organism>
<comment type="cofactor">
    <cofactor evidence="1">
        <name>Ca(2+)</name>
        <dbReference type="ChEBI" id="CHEBI:29108"/>
    </cofactor>
</comment>
<dbReference type="Gene3D" id="3.20.20.190">
    <property type="entry name" value="Phosphatidylinositol (PI) phosphodiesterase"/>
    <property type="match status" value="1"/>
</dbReference>
<dbReference type="Gene3D" id="1.10.238.10">
    <property type="entry name" value="EF-hand"/>
    <property type="match status" value="2"/>
</dbReference>
<evidence type="ECO:0000256" key="3">
    <source>
        <dbReference type="ARBA" id="ARBA00022837"/>
    </source>
</evidence>
<dbReference type="CDD" id="cd08558">
    <property type="entry name" value="PI-PLCc_eukaryota"/>
    <property type="match status" value="1"/>
</dbReference>
<dbReference type="Pfam" id="PF09279">
    <property type="entry name" value="EF-hand_like"/>
    <property type="match status" value="1"/>
</dbReference>
<evidence type="ECO:0000256" key="1">
    <source>
        <dbReference type="ARBA" id="ARBA00001913"/>
    </source>
</evidence>
<protein>
    <recommendedName>
        <fullName evidence="2 8">Phosphoinositide phospholipase C</fullName>
        <ecNumber evidence="2 8">3.1.4.11</ecNumber>
    </recommendedName>
</protein>
<dbReference type="SMART" id="SM00148">
    <property type="entry name" value="PLCXc"/>
    <property type="match status" value="1"/>
</dbReference>
<dbReference type="PROSITE" id="PS50004">
    <property type="entry name" value="C2"/>
    <property type="match status" value="1"/>
</dbReference>
<dbReference type="InterPro" id="IPR001711">
    <property type="entry name" value="PLipase_C_Pinositol-sp_Y"/>
</dbReference>
<dbReference type="InterPro" id="IPR011992">
    <property type="entry name" value="EF-hand-dom_pair"/>
</dbReference>
<dbReference type="Pfam" id="PF16457">
    <property type="entry name" value="PH_12"/>
    <property type="match status" value="1"/>
</dbReference>
<evidence type="ECO:0000259" key="12">
    <source>
        <dbReference type="PROSITE" id="PS50008"/>
    </source>
</evidence>
<dbReference type="GO" id="GO:0005509">
    <property type="term" value="F:calcium ion binding"/>
    <property type="evidence" value="ECO:0007669"/>
    <property type="project" value="InterPro"/>
</dbReference>
<evidence type="ECO:0000313" key="15">
    <source>
        <dbReference type="EMBL" id="CAF3758885.1"/>
    </source>
</evidence>
<dbReference type="CDD" id="cd00275">
    <property type="entry name" value="C2_PLC_like"/>
    <property type="match status" value="1"/>
</dbReference>
<dbReference type="SUPFAM" id="SSF49562">
    <property type="entry name" value="C2 domain (Calcium/lipid-binding domain, CaLB)"/>
    <property type="match status" value="1"/>
</dbReference>
<keyword evidence="6" id="KW-0807">Transducer</keyword>
<gene>
    <name evidence="14" type="ORF">JYZ213_LOCUS41151</name>
    <name evidence="15" type="ORF">OXD698_LOCUS15898</name>
</gene>
<keyword evidence="5 8" id="KW-0443">Lipid metabolism</keyword>
<dbReference type="PROSITE" id="PS50003">
    <property type="entry name" value="PH_DOMAIN"/>
    <property type="match status" value="1"/>
</dbReference>
<keyword evidence="3" id="KW-0106">Calcium</keyword>
<dbReference type="Pfam" id="PF00387">
    <property type="entry name" value="PI-PLC-Y"/>
    <property type="match status" value="1"/>
</dbReference>
<dbReference type="InterPro" id="IPR001849">
    <property type="entry name" value="PH_domain"/>
</dbReference>
<evidence type="ECO:0000256" key="2">
    <source>
        <dbReference type="ARBA" id="ARBA00012368"/>
    </source>
</evidence>
<proteinExistence type="predicted"/>
<dbReference type="InterPro" id="IPR015359">
    <property type="entry name" value="PLC_EF-hand-like"/>
</dbReference>
<dbReference type="InterPro" id="IPR035892">
    <property type="entry name" value="C2_domain_sf"/>
</dbReference>
<dbReference type="GO" id="GO:0035556">
    <property type="term" value="P:intracellular signal transduction"/>
    <property type="evidence" value="ECO:0007669"/>
    <property type="project" value="InterPro"/>
</dbReference>
<dbReference type="GO" id="GO:0016042">
    <property type="term" value="P:lipid catabolic process"/>
    <property type="evidence" value="ECO:0007669"/>
    <property type="project" value="UniProtKB-KW"/>
</dbReference>
<dbReference type="Gene3D" id="2.30.29.30">
    <property type="entry name" value="Pleckstrin-homology domain (PH domain)/Phosphotyrosine-binding domain (PTB)"/>
    <property type="match status" value="1"/>
</dbReference>
<evidence type="ECO:0000256" key="4">
    <source>
        <dbReference type="ARBA" id="ARBA00022963"/>
    </source>
</evidence>
<evidence type="ECO:0000259" key="10">
    <source>
        <dbReference type="PROSITE" id="PS50003"/>
    </source>
</evidence>
<dbReference type="InterPro" id="IPR001192">
    <property type="entry name" value="PI-PLC_fam"/>
</dbReference>
<feature type="region of interest" description="Disordered" evidence="9">
    <location>
        <begin position="518"/>
        <end position="538"/>
    </location>
</feature>
<dbReference type="PROSITE" id="PS50008">
    <property type="entry name" value="PIPLC_Y_DOMAIN"/>
    <property type="match status" value="1"/>
</dbReference>
<dbReference type="SMART" id="SM00149">
    <property type="entry name" value="PLCYc"/>
    <property type="match status" value="1"/>
</dbReference>
<dbReference type="InterPro" id="IPR018247">
    <property type="entry name" value="EF_Hand_1_Ca_BS"/>
</dbReference>
<dbReference type="PANTHER" id="PTHR10336">
    <property type="entry name" value="PHOSPHOINOSITIDE-SPECIFIC PHOSPHOLIPASE C FAMILY PROTEIN"/>
    <property type="match status" value="1"/>
</dbReference>
<feature type="domain" description="PH" evidence="10">
    <location>
        <begin position="98"/>
        <end position="131"/>
    </location>
</feature>
<dbReference type="EMBL" id="CAJNOG010001622">
    <property type="protein sequence ID" value="CAF1459207.1"/>
    <property type="molecule type" value="Genomic_DNA"/>
</dbReference>
<feature type="domain" description="PI-PLC Y-box" evidence="12">
    <location>
        <begin position="545"/>
        <end position="663"/>
    </location>
</feature>
<evidence type="ECO:0000259" key="11">
    <source>
        <dbReference type="PROSITE" id="PS50004"/>
    </source>
</evidence>
<comment type="caution">
    <text evidence="14">The sequence shown here is derived from an EMBL/GenBank/DDBJ whole genome shotgun (WGS) entry which is preliminary data.</text>
</comment>
<evidence type="ECO:0000313" key="14">
    <source>
        <dbReference type="EMBL" id="CAF1459207.1"/>
    </source>
</evidence>
<dbReference type="InterPro" id="IPR000008">
    <property type="entry name" value="C2_dom"/>
</dbReference>
<dbReference type="Pfam" id="PF00388">
    <property type="entry name" value="PI-PLC-X"/>
    <property type="match status" value="1"/>
</dbReference>
<dbReference type="SUPFAM" id="SSF47473">
    <property type="entry name" value="EF-hand"/>
    <property type="match status" value="1"/>
</dbReference>
<dbReference type="InterPro" id="IPR002048">
    <property type="entry name" value="EF_hand_dom"/>
</dbReference>
<comment type="catalytic activity">
    <reaction evidence="7">
        <text>a 1,2-diacyl-sn-glycero-3-phospho-(1D-myo-inositol-4,5-bisphosphate) + H2O = 1D-myo-inositol 1,4,5-trisphosphate + a 1,2-diacyl-sn-glycerol + H(+)</text>
        <dbReference type="Rhea" id="RHEA:33179"/>
        <dbReference type="ChEBI" id="CHEBI:15377"/>
        <dbReference type="ChEBI" id="CHEBI:15378"/>
        <dbReference type="ChEBI" id="CHEBI:17815"/>
        <dbReference type="ChEBI" id="CHEBI:58456"/>
        <dbReference type="ChEBI" id="CHEBI:203600"/>
        <dbReference type="EC" id="3.1.4.11"/>
    </reaction>
    <physiologicalReaction direction="left-to-right" evidence="7">
        <dbReference type="Rhea" id="RHEA:33180"/>
    </physiologicalReaction>
</comment>
<dbReference type="EMBL" id="CAJOAZ010001065">
    <property type="protein sequence ID" value="CAF3758885.1"/>
    <property type="molecule type" value="Genomic_DNA"/>
</dbReference>
<evidence type="ECO:0000256" key="6">
    <source>
        <dbReference type="ARBA" id="ARBA00023224"/>
    </source>
</evidence>
<dbReference type="PRINTS" id="PR00390">
    <property type="entry name" value="PHPHLIPASEC"/>
</dbReference>
<evidence type="ECO:0000256" key="7">
    <source>
        <dbReference type="ARBA" id="ARBA00023674"/>
    </source>
</evidence>
<reference evidence="14" key="1">
    <citation type="submission" date="2021-02" db="EMBL/GenBank/DDBJ databases">
        <authorList>
            <person name="Nowell W R."/>
        </authorList>
    </citation>
    <scope>NUCLEOTIDE SEQUENCE</scope>
</reference>
<feature type="domain" description="EF-hand" evidence="13">
    <location>
        <begin position="143"/>
        <end position="178"/>
    </location>
</feature>
<feature type="compositionally biased region" description="Basic and acidic residues" evidence="9">
    <location>
        <begin position="521"/>
        <end position="538"/>
    </location>
</feature>
<dbReference type="Proteomes" id="UP000663845">
    <property type="component" value="Unassembled WGS sequence"/>
</dbReference>
<dbReference type="EC" id="3.1.4.11" evidence="2 8"/>
<sequence>MNTESSSIIDTQQIDIVNLLKRRTTFIKFKPNGRTYSRVYYLVLSEDSIHYRGSKSKSKTEACMIKDIDQIRSGFTTDVWKKCLTKRKITDEQNHLAFSILYNNNRKSLDLLAESEDIRSQWIQGLEYLVNRYRSHMRTHQEISDQWIWHLFSQADSDHSGQLDRNEVRHLLYTLNIQLDDDEINQYFNQANIRARNIYELRHLDKDEFLIFYKYVSQRPELLKIICHSVEEMSATLSEYTVIHKLPNLIHRSRHSQSLSFRKRKNPKTKTRSLSFRRRRSPSITPEHPTTSNTIERKNYLTIEQLKDFLQKEECIRALSIEDCSRLIARFEPSVEGRQCEEMGVDGLRILLLHEEFCLMNADKSNRIYHDMTRPFTDYFIATSHNTYLQNNQVFGDCTPETYIHALRTGCRAVEMDCYDGENMEPLVYHGNTITVPVSFKDILLAIETVAFTASPYPLFLNIENHCSYEQQAVMARLLKHIFKDRLLTEPLVENFKTLPSPEQLKYKVLIRSRCHSKGKTMADPKSDRSNDETEPNPKEYHPEFAALIVYSQIVSFTNITHTLSTQKCYHTISFKETKANDLIAVESPHHLDFITLTQDHLVRVYPGTLRQNSSNLHPLFYWTYGVQMVALNYQANDESMCLQHGFFSDNGGCGYLLKPPCLLANDRSFDPKEKFYEKGKRLQIHLISGQHLPKENNSIEDPDISDPYVIVYTYGVECDYTEHRTPSIRNNGLNPIWDYKITADIYCPELCLVIFQIRDHDRFGRSTFLGQACIPFNALQLGYRHVKLKARNGDFIHGTIFVHVQIDDF</sequence>
<dbReference type="InterPro" id="IPR000909">
    <property type="entry name" value="PLipase_C_PInositol-sp_X_dom"/>
</dbReference>
<evidence type="ECO:0000256" key="5">
    <source>
        <dbReference type="ARBA" id="ARBA00023098"/>
    </source>
</evidence>
<keyword evidence="4 8" id="KW-0442">Lipid degradation</keyword>
<feature type="domain" description="C2" evidence="11">
    <location>
        <begin position="664"/>
        <end position="791"/>
    </location>
</feature>
<name>A0A815Q704_9BILA</name>
<dbReference type="AlphaFoldDB" id="A0A815Q704"/>
<accession>A0A815Q704</accession>
<dbReference type="Gene3D" id="2.60.40.150">
    <property type="entry name" value="C2 domain"/>
    <property type="match status" value="1"/>
</dbReference>
<dbReference type="PROSITE" id="PS50007">
    <property type="entry name" value="PIPLC_X_DOMAIN"/>
    <property type="match status" value="1"/>
</dbReference>
<feature type="region of interest" description="Disordered" evidence="9">
    <location>
        <begin position="255"/>
        <end position="293"/>
    </location>
</feature>
<dbReference type="SMART" id="SM00239">
    <property type="entry name" value="C2"/>
    <property type="match status" value="1"/>
</dbReference>
<dbReference type="GO" id="GO:0004435">
    <property type="term" value="F:phosphatidylinositol-4,5-bisphosphate phospholipase C activity"/>
    <property type="evidence" value="ECO:0007669"/>
    <property type="project" value="UniProtKB-EC"/>
</dbReference>
<dbReference type="Pfam" id="PF00168">
    <property type="entry name" value="C2"/>
    <property type="match status" value="1"/>
</dbReference>
<dbReference type="SUPFAM" id="SSF50729">
    <property type="entry name" value="PH domain-like"/>
    <property type="match status" value="1"/>
</dbReference>
<dbReference type="InterPro" id="IPR017946">
    <property type="entry name" value="PLC-like_Pdiesterase_TIM-brl"/>
</dbReference>